<proteinExistence type="predicted"/>
<protein>
    <submittedName>
        <fullName evidence="2">Uncharacterized protein</fullName>
    </submittedName>
</protein>
<sequence>MSFYDRLKYFVKNHSTQSIDFLGMNTVKRSSDVLSIQSKHYLQASELTADQETIDKIVKVIIKKDRTHRYYIGKKDNNIKEGNKEIYKYESLCTHNVTITPTSEGNFDLYLEGISLGQIPEKFNPDVRHYLQTTILMAFAYVKGGPYKYYDTESQRVQEKNEPFDLSIYIQFS</sequence>
<dbReference type="EMBL" id="FOBL01000012">
    <property type="protein sequence ID" value="SEL83788.1"/>
    <property type="molecule type" value="Genomic_DNA"/>
</dbReference>
<dbReference type="EMBL" id="BJUX01000015">
    <property type="protein sequence ID" value="GEK89462.1"/>
    <property type="molecule type" value="Genomic_DNA"/>
</dbReference>
<organism evidence="2 3">
    <name type="scientific">Alkalibacterium putridalgicola</name>
    <dbReference type="NCBI Taxonomy" id="426703"/>
    <lineage>
        <taxon>Bacteria</taxon>
        <taxon>Bacillati</taxon>
        <taxon>Bacillota</taxon>
        <taxon>Bacilli</taxon>
        <taxon>Lactobacillales</taxon>
        <taxon>Carnobacteriaceae</taxon>
        <taxon>Alkalibacterium</taxon>
    </lineage>
</organism>
<evidence type="ECO:0000313" key="1">
    <source>
        <dbReference type="EMBL" id="GEK89462.1"/>
    </source>
</evidence>
<gene>
    <name evidence="1" type="ORF">APU01nite_15010</name>
    <name evidence="2" type="ORF">SAMN04488100_11236</name>
</gene>
<name>A0A1H7TGJ9_9LACT</name>
<dbReference type="Proteomes" id="UP000198548">
    <property type="component" value="Unassembled WGS sequence"/>
</dbReference>
<dbReference type="AlphaFoldDB" id="A0A1H7TGJ9"/>
<dbReference type="Proteomes" id="UP000321425">
    <property type="component" value="Unassembled WGS sequence"/>
</dbReference>
<accession>A0A1H7TGJ9</accession>
<reference evidence="2 3" key="1">
    <citation type="submission" date="2016-10" db="EMBL/GenBank/DDBJ databases">
        <authorList>
            <person name="de Groot N.N."/>
        </authorList>
    </citation>
    <scope>NUCLEOTIDE SEQUENCE [LARGE SCALE GENOMIC DNA]</scope>
    <source>
        <strain evidence="2 3">DSM 19182</strain>
    </source>
</reference>
<evidence type="ECO:0000313" key="4">
    <source>
        <dbReference type="Proteomes" id="UP000321425"/>
    </source>
</evidence>
<evidence type="ECO:0000313" key="3">
    <source>
        <dbReference type="Proteomes" id="UP000198548"/>
    </source>
</evidence>
<reference evidence="1 4" key="2">
    <citation type="submission" date="2019-07" db="EMBL/GenBank/DDBJ databases">
        <title>Whole genome shotgun sequence of Alkalibacterium putridalgicola NBRC 103243.</title>
        <authorList>
            <person name="Hosoyama A."/>
            <person name="Uohara A."/>
            <person name="Ohji S."/>
            <person name="Ichikawa N."/>
        </authorList>
    </citation>
    <scope>NUCLEOTIDE SEQUENCE [LARGE SCALE GENOMIC DNA]</scope>
    <source>
        <strain evidence="1 4">NBRC 103243</strain>
    </source>
</reference>
<keyword evidence="4" id="KW-1185">Reference proteome</keyword>
<dbReference type="RefSeq" id="WP_091487900.1">
    <property type="nucleotide sequence ID" value="NZ_BJUX01000015.1"/>
</dbReference>
<evidence type="ECO:0000313" key="2">
    <source>
        <dbReference type="EMBL" id="SEL83788.1"/>
    </source>
</evidence>
<dbReference type="OrthoDB" id="2167746at2"/>